<feature type="transmembrane region" description="Helical" evidence="1">
    <location>
        <begin position="109"/>
        <end position="131"/>
    </location>
</feature>
<keyword evidence="1" id="KW-0812">Transmembrane</keyword>
<evidence type="ECO:0000313" key="2">
    <source>
        <dbReference type="EMBL" id="MBU3852126.1"/>
    </source>
</evidence>
<keyword evidence="1" id="KW-0472">Membrane</keyword>
<feature type="transmembrane region" description="Helical" evidence="1">
    <location>
        <begin position="7"/>
        <end position="24"/>
    </location>
</feature>
<dbReference type="Proteomes" id="UP000777303">
    <property type="component" value="Unassembled WGS sequence"/>
</dbReference>
<name>A0A948TKC1_9LACO</name>
<gene>
    <name evidence="2" type="ORF">H9901_05455</name>
</gene>
<reference evidence="2" key="2">
    <citation type="submission" date="2021-04" db="EMBL/GenBank/DDBJ databases">
        <authorList>
            <person name="Gilroy R."/>
        </authorList>
    </citation>
    <scope>NUCLEOTIDE SEQUENCE</scope>
    <source>
        <strain evidence="2">F6-6636</strain>
    </source>
</reference>
<proteinExistence type="predicted"/>
<organism evidence="2 3">
    <name type="scientific">Candidatus Paralactobacillus gallistercoris</name>
    <dbReference type="NCBI Taxonomy" id="2838724"/>
    <lineage>
        <taxon>Bacteria</taxon>
        <taxon>Bacillati</taxon>
        <taxon>Bacillota</taxon>
        <taxon>Bacilli</taxon>
        <taxon>Lactobacillales</taxon>
        <taxon>Lactobacillaceae</taxon>
        <taxon>Lactobacillus</taxon>
    </lineage>
</organism>
<dbReference type="EMBL" id="JAHLFS010000063">
    <property type="protein sequence ID" value="MBU3852126.1"/>
    <property type="molecule type" value="Genomic_DNA"/>
</dbReference>
<sequence>MNKRTRWIIRIAVIAYLILAYLCIHDEFTFLILNTFLAYIPIELSFHINAQSPQKSWLFWILIIIWILFLPNAPYMLTDLMHLTLLDPYNWNTGLIRANIGLWANFSELVIAALTATIISMWGIDHVATAITQRYHYGKGKHFLIVNVILFLSALGIYIGRFLRLHTIFLITPFWVIKPLMTMWSWHMIAIVLMLYFVQFIIYIALMIFRNNQAQH</sequence>
<accession>A0A948TKC1</accession>
<comment type="caution">
    <text evidence="2">The sequence shown here is derived from an EMBL/GenBank/DDBJ whole genome shotgun (WGS) entry which is preliminary data.</text>
</comment>
<dbReference type="AlphaFoldDB" id="A0A948TKC1"/>
<reference evidence="2" key="1">
    <citation type="journal article" date="2021" name="PeerJ">
        <title>Extensive microbial diversity within the chicken gut microbiome revealed by metagenomics and culture.</title>
        <authorList>
            <person name="Gilroy R."/>
            <person name="Ravi A."/>
            <person name="Getino M."/>
            <person name="Pursley I."/>
            <person name="Horton D.L."/>
            <person name="Alikhan N.F."/>
            <person name="Baker D."/>
            <person name="Gharbi K."/>
            <person name="Hall N."/>
            <person name="Watson M."/>
            <person name="Adriaenssens E.M."/>
            <person name="Foster-Nyarko E."/>
            <person name="Jarju S."/>
            <person name="Secka A."/>
            <person name="Antonio M."/>
            <person name="Oren A."/>
            <person name="Chaudhuri R.R."/>
            <person name="La Ragione R."/>
            <person name="Hildebrand F."/>
            <person name="Pallen M.J."/>
        </authorList>
    </citation>
    <scope>NUCLEOTIDE SEQUENCE</scope>
    <source>
        <strain evidence="2">F6-6636</strain>
    </source>
</reference>
<evidence type="ECO:0000313" key="3">
    <source>
        <dbReference type="Proteomes" id="UP000777303"/>
    </source>
</evidence>
<dbReference type="Pfam" id="PF07099">
    <property type="entry name" value="DUF1361"/>
    <property type="match status" value="1"/>
</dbReference>
<feature type="transmembrane region" description="Helical" evidence="1">
    <location>
        <begin position="30"/>
        <end position="50"/>
    </location>
</feature>
<feature type="transmembrane region" description="Helical" evidence="1">
    <location>
        <begin position="183"/>
        <end position="209"/>
    </location>
</feature>
<feature type="transmembrane region" description="Helical" evidence="1">
    <location>
        <begin position="57"/>
        <end position="77"/>
    </location>
</feature>
<protein>
    <submittedName>
        <fullName evidence="2">DUF1361 domain-containing protein</fullName>
    </submittedName>
</protein>
<evidence type="ECO:0000256" key="1">
    <source>
        <dbReference type="SAM" id="Phobius"/>
    </source>
</evidence>
<feature type="transmembrane region" description="Helical" evidence="1">
    <location>
        <begin position="143"/>
        <end position="163"/>
    </location>
</feature>
<keyword evidence="1" id="KW-1133">Transmembrane helix</keyword>
<dbReference type="InterPro" id="IPR009793">
    <property type="entry name" value="DUF1361"/>
</dbReference>